<name>A0A9W4RVB3_9PEZI</name>
<evidence type="ECO:0000313" key="3">
    <source>
        <dbReference type="EMBL" id="CAI0647951.1"/>
    </source>
</evidence>
<feature type="compositionally biased region" description="Gly residues" evidence="1">
    <location>
        <begin position="868"/>
        <end position="882"/>
    </location>
</feature>
<feature type="compositionally biased region" description="Polar residues" evidence="1">
    <location>
        <begin position="883"/>
        <end position="900"/>
    </location>
</feature>
<feature type="region of interest" description="Disordered" evidence="1">
    <location>
        <begin position="836"/>
        <end position="1006"/>
    </location>
</feature>
<dbReference type="Proteomes" id="UP001152533">
    <property type="component" value="Unassembled WGS sequence"/>
</dbReference>
<feature type="region of interest" description="Disordered" evidence="1">
    <location>
        <begin position="655"/>
        <end position="824"/>
    </location>
</feature>
<dbReference type="SMART" id="SM00289">
    <property type="entry name" value="WR1"/>
    <property type="match status" value="3"/>
</dbReference>
<reference evidence="3" key="1">
    <citation type="submission" date="2022-08" db="EMBL/GenBank/DDBJ databases">
        <authorList>
            <person name="Giroux E."/>
            <person name="Giroux E."/>
        </authorList>
    </citation>
    <scope>NUCLEOTIDE SEQUENCE</scope>
    <source>
        <strain evidence="3">H1091258</strain>
    </source>
</reference>
<evidence type="ECO:0000256" key="2">
    <source>
        <dbReference type="SAM" id="SignalP"/>
    </source>
</evidence>
<feature type="compositionally biased region" description="Gly residues" evidence="1">
    <location>
        <begin position="761"/>
        <end position="772"/>
    </location>
</feature>
<feature type="compositionally biased region" description="Polar residues" evidence="1">
    <location>
        <begin position="735"/>
        <end position="744"/>
    </location>
</feature>
<dbReference type="PANTHER" id="PTHR37157">
    <property type="entry name" value="PRION-LIKE-(Q/N-RICH) DOMAIN-BEARING PROTEIN 25"/>
    <property type="match status" value="1"/>
</dbReference>
<feature type="compositionally biased region" description="Gly residues" evidence="1">
    <location>
        <begin position="1021"/>
        <end position="1033"/>
    </location>
</feature>
<accession>A0A9W4RVB3</accession>
<feature type="compositionally biased region" description="Basic and acidic residues" evidence="1">
    <location>
        <begin position="662"/>
        <end position="671"/>
    </location>
</feature>
<proteinExistence type="predicted"/>
<evidence type="ECO:0000256" key="1">
    <source>
        <dbReference type="SAM" id="MobiDB-lite"/>
    </source>
</evidence>
<protein>
    <recommendedName>
        <fullName evidence="5">Cell wall cysteine-rich protein</fullName>
    </recommendedName>
</protein>
<feature type="compositionally biased region" description="Basic and acidic residues" evidence="1">
    <location>
        <begin position="807"/>
        <end position="817"/>
    </location>
</feature>
<evidence type="ECO:0000313" key="4">
    <source>
        <dbReference type="Proteomes" id="UP001152533"/>
    </source>
</evidence>
<comment type="caution">
    <text evidence="3">The sequence shown here is derived from an EMBL/GenBank/DDBJ whole genome shotgun (WGS) entry which is preliminary data.</text>
</comment>
<keyword evidence="4" id="KW-1185">Reference proteome</keyword>
<feature type="region of interest" description="Disordered" evidence="1">
    <location>
        <begin position="1021"/>
        <end position="1046"/>
    </location>
</feature>
<dbReference type="AlphaFoldDB" id="A0A9W4RVB3"/>
<feature type="signal peptide" evidence="2">
    <location>
        <begin position="1"/>
        <end position="18"/>
    </location>
</feature>
<dbReference type="EMBL" id="CAMGZC010000491">
    <property type="protein sequence ID" value="CAI0647951.1"/>
    <property type="molecule type" value="Genomic_DNA"/>
</dbReference>
<feature type="compositionally biased region" description="Low complexity" evidence="1">
    <location>
        <begin position="941"/>
        <end position="952"/>
    </location>
</feature>
<feature type="compositionally biased region" description="Gly residues" evidence="1">
    <location>
        <begin position="986"/>
        <end position="1000"/>
    </location>
</feature>
<dbReference type="PANTHER" id="PTHR37157:SF2">
    <property type="entry name" value="EB DOMAIN-CONTAINING PROTEIN-RELATED"/>
    <property type="match status" value="1"/>
</dbReference>
<dbReference type="InterPro" id="IPR006150">
    <property type="entry name" value="Cys_repeat_1"/>
</dbReference>
<feature type="chain" id="PRO_5040847501" description="Cell wall cysteine-rich protein" evidence="2">
    <location>
        <begin position="19"/>
        <end position="1060"/>
    </location>
</feature>
<dbReference type="PROSITE" id="PS51257">
    <property type="entry name" value="PROKAR_LIPOPROTEIN"/>
    <property type="match status" value="1"/>
</dbReference>
<organism evidence="3 4">
    <name type="scientific">Colletotrichum noveboracense</name>
    <dbReference type="NCBI Taxonomy" id="2664923"/>
    <lineage>
        <taxon>Eukaryota</taxon>
        <taxon>Fungi</taxon>
        <taxon>Dikarya</taxon>
        <taxon>Ascomycota</taxon>
        <taxon>Pezizomycotina</taxon>
        <taxon>Sordariomycetes</taxon>
        <taxon>Hypocreomycetidae</taxon>
        <taxon>Glomerellales</taxon>
        <taxon>Glomerellaceae</taxon>
        <taxon>Colletotrichum</taxon>
        <taxon>Colletotrichum gloeosporioides species complex</taxon>
    </lineage>
</organism>
<evidence type="ECO:0008006" key="5">
    <source>
        <dbReference type="Google" id="ProtNLM"/>
    </source>
</evidence>
<keyword evidence="2" id="KW-0732">Signal</keyword>
<gene>
    <name evidence="3" type="ORF">CGXH109_LOCUS70672</name>
</gene>
<sequence>MRLAILAPPWLLFSCCLAKQSAQILGSPFSLGSSGSAIQHNLDSIILATDPNSGRVKCCPIGTDFDGKSCIITGPSCPPGTYRKGKHCLHNAPPECGNGYEHSDGQCTSRKPPACDHGTVFVGKHCVHERAPTCGEGFQLRGAICESLKKPQCLEGDVVHGASCVTPEGPSCPNGSKVEGASCISKKDPQCPPGARYVSSSRQCMLEKSPQCPDGATLEFGQCTSSEGPKCQGDSTFDPERGSCTVSSKPQCPGETTLQGQSCVDVSEAKCPPETKISTDRASGISRCCPDGTTVSGETCKSMTTTEDCPSGTTYKDGECIKYSNRQPSCPSGWMLEADQCVKRGVPNCPNNTYPDGDTCVSTLEAPGCPEGYLYHDSKCILRSSPTCSGKTILEGDKCVSYAKPTCDASTGDQSAPEEYFMMVPASLGASPLVLKALLLMASGVYPSRTPRSAHLAQCSTRKGNASQLFKPLVHRLQSTETAVAFMANLHAKLGSSSQMTGADRCPDGKTMVKGTCVSIEKETCKPGYVLKDGQCVSALPPSCGENQVFNGTGCMGVTPDCPENTYFENGECFSSNDPKCDANFVFNGKSCVAVKEPTCTEGHVYNAVTGECFAKAVPECQEDEILEDGRCKFVTAPCVEYKFCLAGAQGLISGSGGPRKPAGDSRDKSQKPLTGKPSSSEDVKKGAPDGTQANIPVDDPITNNETAKRDTQAGKDSTNLADKEQPDISKSPGAETNSGNTGTVPDPNVQVPDPATIAQGGSGGLENGAGADGPTKPQYPPSGEGEASYAGHGSCSGASGTAQDGAGRERGGKWVEYDEEIPDRRKLRKWIADDDADAHGGIPSGQGGTGDLPSGGQWKLDVDMGGLPVGLGGNFRAGGGQTQPDSQQVPAGEASQGSQLWGPGKMKGAFADWQKSADGVQKPAADVAGDSQLGSGGTGQIPSGGSWQYNGGSAGAGSYGTWKPTGDASSESYYSRLNKGNYGSYQGGGRVETGSGGGPAVDASGESYYSTLKKGGYGSWQGEGGAEAGSGGTQRPTGDASGETYYSRLKKGSYGSYKG</sequence>